<evidence type="ECO:0000313" key="2">
    <source>
        <dbReference type="Proteomes" id="UP000240987"/>
    </source>
</evidence>
<gene>
    <name evidence="1" type="ORF">C9J12_28000</name>
</gene>
<dbReference type="RefSeq" id="WP_107246345.1">
    <property type="nucleotide sequence ID" value="NZ_PYMJ01000056.1"/>
</dbReference>
<sequence>MTVTHILIYIILLKFSLFSEVNAKPSEIVILSKKNIAKLIVTVKNENITSDILDITLNSLPIKKNVLMQGDEIMSFQLLVEKNTKYISTNNLCIFFKKNKIHKCNKVNIIFE</sequence>
<organism evidence="1 2">
    <name type="scientific">Photobacterium frigidiphilum</name>
    <dbReference type="NCBI Taxonomy" id="264736"/>
    <lineage>
        <taxon>Bacteria</taxon>
        <taxon>Pseudomonadati</taxon>
        <taxon>Pseudomonadota</taxon>
        <taxon>Gammaproteobacteria</taxon>
        <taxon>Vibrionales</taxon>
        <taxon>Vibrionaceae</taxon>
        <taxon>Photobacterium</taxon>
    </lineage>
</organism>
<protein>
    <submittedName>
        <fullName evidence="1">Uncharacterized protein</fullName>
    </submittedName>
</protein>
<dbReference type="Proteomes" id="UP000240987">
    <property type="component" value="Unassembled WGS sequence"/>
</dbReference>
<name>A0A2T3J6H0_9GAMM</name>
<dbReference type="EMBL" id="PYMJ01000056">
    <property type="protein sequence ID" value="PSU43625.1"/>
    <property type="molecule type" value="Genomic_DNA"/>
</dbReference>
<dbReference type="AlphaFoldDB" id="A0A2T3J6H0"/>
<keyword evidence="2" id="KW-1185">Reference proteome</keyword>
<reference evidence="1 2" key="1">
    <citation type="submission" date="2018-01" db="EMBL/GenBank/DDBJ databases">
        <title>Whole genome sequencing of Histamine producing bacteria.</title>
        <authorList>
            <person name="Butler K."/>
        </authorList>
    </citation>
    <scope>NUCLEOTIDE SEQUENCE [LARGE SCALE GENOMIC DNA]</scope>
    <source>
        <strain evidence="1 2">JCM 12947</strain>
    </source>
</reference>
<comment type="caution">
    <text evidence="1">The sequence shown here is derived from an EMBL/GenBank/DDBJ whole genome shotgun (WGS) entry which is preliminary data.</text>
</comment>
<proteinExistence type="predicted"/>
<accession>A0A2T3J6H0</accession>
<evidence type="ECO:0000313" key="1">
    <source>
        <dbReference type="EMBL" id="PSU43625.1"/>
    </source>
</evidence>